<proteinExistence type="predicted"/>
<evidence type="ECO:0000313" key="1">
    <source>
        <dbReference type="EMBL" id="QHT09104.1"/>
    </source>
</evidence>
<organism evidence="1">
    <name type="scientific">viral metagenome</name>
    <dbReference type="NCBI Taxonomy" id="1070528"/>
    <lineage>
        <taxon>unclassified sequences</taxon>
        <taxon>metagenomes</taxon>
        <taxon>organismal metagenomes</taxon>
    </lineage>
</organism>
<accession>A0A6C0CZ83</accession>
<sequence length="154" mass="18438">MIHIFDLDDTLLMSNSYQNYDDIKPNNLLNKLLKDIKYKFIFTNGTFGHAYDALLHMNTPTFNYIFARDNLYKNQRIKPYLDPYLFILKALFPNGCAFIDIIFYDDLLINLKTAKKFNWITVWINPSYKEKPHYVDYKFDTIIDALLFFNYSII</sequence>
<dbReference type="SUPFAM" id="SSF56784">
    <property type="entry name" value="HAD-like"/>
    <property type="match status" value="1"/>
</dbReference>
<protein>
    <recommendedName>
        <fullName evidence="2">FCP1 homology domain-containing protein</fullName>
    </recommendedName>
</protein>
<dbReference type="EMBL" id="MN739508">
    <property type="protein sequence ID" value="QHT09104.1"/>
    <property type="molecule type" value="Genomic_DNA"/>
</dbReference>
<reference evidence="1" key="1">
    <citation type="journal article" date="2020" name="Nature">
        <title>Giant virus diversity and host interactions through global metagenomics.</title>
        <authorList>
            <person name="Schulz F."/>
            <person name="Roux S."/>
            <person name="Paez-Espino D."/>
            <person name="Jungbluth S."/>
            <person name="Walsh D.A."/>
            <person name="Denef V.J."/>
            <person name="McMahon K.D."/>
            <person name="Konstantinidis K.T."/>
            <person name="Eloe-Fadrosh E.A."/>
            <person name="Kyrpides N.C."/>
            <person name="Woyke T."/>
        </authorList>
    </citation>
    <scope>NUCLEOTIDE SEQUENCE</scope>
    <source>
        <strain evidence="1">GVMAG-M-3300023110-24</strain>
    </source>
</reference>
<dbReference type="InterPro" id="IPR036412">
    <property type="entry name" value="HAD-like_sf"/>
</dbReference>
<dbReference type="InterPro" id="IPR023214">
    <property type="entry name" value="HAD_sf"/>
</dbReference>
<evidence type="ECO:0008006" key="2">
    <source>
        <dbReference type="Google" id="ProtNLM"/>
    </source>
</evidence>
<dbReference type="Gene3D" id="3.40.50.1000">
    <property type="entry name" value="HAD superfamily/HAD-like"/>
    <property type="match status" value="1"/>
</dbReference>
<name>A0A6C0CZ83_9ZZZZ</name>
<dbReference type="AlphaFoldDB" id="A0A6C0CZ83"/>